<feature type="domain" description="HTH gntR-type" evidence="4">
    <location>
        <begin position="3"/>
        <end position="72"/>
    </location>
</feature>
<dbReference type="SUPFAM" id="SSF46785">
    <property type="entry name" value="Winged helix' DNA-binding domain"/>
    <property type="match status" value="1"/>
</dbReference>
<gene>
    <name evidence="5" type="ORF">GCM10010979_19010</name>
</gene>
<dbReference type="GO" id="GO:0003700">
    <property type="term" value="F:DNA-binding transcription factor activity"/>
    <property type="evidence" value="ECO:0007669"/>
    <property type="project" value="InterPro"/>
</dbReference>
<dbReference type="SMART" id="SM00345">
    <property type="entry name" value="HTH_GNTR"/>
    <property type="match status" value="1"/>
</dbReference>
<dbReference type="PROSITE" id="PS50949">
    <property type="entry name" value="HTH_GNTR"/>
    <property type="match status" value="1"/>
</dbReference>
<dbReference type="InterPro" id="IPR050679">
    <property type="entry name" value="Bact_HTH_transcr_reg"/>
</dbReference>
<keyword evidence="3" id="KW-0804">Transcription</keyword>
<keyword evidence="6" id="KW-1185">Reference proteome</keyword>
<evidence type="ECO:0000256" key="2">
    <source>
        <dbReference type="ARBA" id="ARBA00023125"/>
    </source>
</evidence>
<organism evidence="5 6">
    <name type="scientific">Conyzicola nivalis</name>
    <dbReference type="NCBI Taxonomy" id="1477021"/>
    <lineage>
        <taxon>Bacteria</taxon>
        <taxon>Bacillati</taxon>
        <taxon>Actinomycetota</taxon>
        <taxon>Actinomycetes</taxon>
        <taxon>Micrococcales</taxon>
        <taxon>Microbacteriaceae</taxon>
        <taxon>Conyzicola</taxon>
    </lineage>
</organism>
<evidence type="ECO:0000313" key="6">
    <source>
        <dbReference type="Proteomes" id="UP000606922"/>
    </source>
</evidence>
<proteinExistence type="predicted"/>
<reference evidence="5" key="1">
    <citation type="journal article" date="2014" name="Int. J. Syst. Evol. Microbiol.">
        <title>Complete genome sequence of Corynebacterium casei LMG S-19264T (=DSM 44701T), isolated from a smear-ripened cheese.</title>
        <authorList>
            <consortium name="US DOE Joint Genome Institute (JGI-PGF)"/>
            <person name="Walter F."/>
            <person name="Albersmeier A."/>
            <person name="Kalinowski J."/>
            <person name="Ruckert C."/>
        </authorList>
    </citation>
    <scope>NUCLEOTIDE SEQUENCE</scope>
    <source>
        <strain evidence="5">CGMCC 1.12813</strain>
    </source>
</reference>
<dbReference type="RefSeq" id="WP_229733201.1">
    <property type="nucleotide sequence ID" value="NZ_BMGB01000001.1"/>
</dbReference>
<dbReference type="InterPro" id="IPR028978">
    <property type="entry name" value="Chorismate_lyase_/UTRA_dom_sf"/>
</dbReference>
<name>A0A916SKH1_9MICO</name>
<dbReference type="SMART" id="SM00866">
    <property type="entry name" value="UTRA"/>
    <property type="match status" value="1"/>
</dbReference>
<reference evidence="5" key="2">
    <citation type="submission" date="2020-09" db="EMBL/GenBank/DDBJ databases">
        <authorList>
            <person name="Sun Q."/>
            <person name="Zhou Y."/>
        </authorList>
    </citation>
    <scope>NUCLEOTIDE SEQUENCE</scope>
    <source>
        <strain evidence="5">CGMCC 1.12813</strain>
    </source>
</reference>
<dbReference type="SUPFAM" id="SSF64288">
    <property type="entry name" value="Chorismate lyase-like"/>
    <property type="match status" value="1"/>
</dbReference>
<dbReference type="PRINTS" id="PR00035">
    <property type="entry name" value="HTHGNTR"/>
</dbReference>
<keyword evidence="1" id="KW-0805">Transcription regulation</keyword>
<keyword evidence="2" id="KW-0238">DNA-binding</keyword>
<sequence length="249" mass="27625">MADVMYKQIADDLRSAIQTGRLRPGDDVPSESELAERWNTSRGPIRNAFAALRAEGLIETTRGRPGRVIERKVHQAVDVSIPFTKWALDIGAKPGAVTQHVSLRRSDSEQAALLGIAEGDQVVEVLRLRSLDDRPTMVERLTYIEPVGRNLFDVDLDAVSITQFLESRGWMSAEVDHEIDAVAADETDASLLGLAPGAPILRLRRITRHTDGRTIEASDDRYRSDIVRFTVSASGRHPEGDHFIRPLGR</sequence>
<evidence type="ECO:0000259" key="4">
    <source>
        <dbReference type="PROSITE" id="PS50949"/>
    </source>
</evidence>
<dbReference type="EMBL" id="BMGB01000001">
    <property type="protein sequence ID" value="GGB04507.1"/>
    <property type="molecule type" value="Genomic_DNA"/>
</dbReference>
<dbReference type="InterPro" id="IPR036388">
    <property type="entry name" value="WH-like_DNA-bd_sf"/>
</dbReference>
<dbReference type="InterPro" id="IPR036390">
    <property type="entry name" value="WH_DNA-bd_sf"/>
</dbReference>
<dbReference type="AlphaFoldDB" id="A0A916SKH1"/>
<dbReference type="Proteomes" id="UP000606922">
    <property type="component" value="Unassembled WGS sequence"/>
</dbReference>
<dbReference type="InterPro" id="IPR000524">
    <property type="entry name" value="Tscrpt_reg_HTH_GntR"/>
</dbReference>
<dbReference type="Pfam" id="PF00392">
    <property type="entry name" value="GntR"/>
    <property type="match status" value="1"/>
</dbReference>
<dbReference type="GO" id="GO:0003677">
    <property type="term" value="F:DNA binding"/>
    <property type="evidence" value="ECO:0007669"/>
    <property type="project" value="UniProtKB-KW"/>
</dbReference>
<dbReference type="CDD" id="cd07377">
    <property type="entry name" value="WHTH_GntR"/>
    <property type="match status" value="1"/>
</dbReference>
<protein>
    <submittedName>
        <fullName evidence="5">GntR family transcriptional regulator</fullName>
    </submittedName>
</protein>
<dbReference type="Pfam" id="PF07702">
    <property type="entry name" value="UTRA"/>
    <property type="match status" value="1"/>
</dbReference>
<evidence type="ECO:0000313" key="5">
    <source>
        <dbReference type="EMBL" id="GGB04507.1"/>
    </source>
</evidence>
<dbReference type="InterPro" id="IPR011663">
    <property type="entry name" value="UTRA"/>
</dbReference>
<comment type="caution">
    <text evidence="5">The sequence shown here is derived from an EMBL/GenBank/DDBJ whole genome shotgun (WGS) entry which is preliminary data.</text>
</comment>
<dbReference type="PANTHER" id="PTHR44846">
    <property type="entry name" value="MANNOSYL-D-GLYCERATE TRANSPORT/METABOLISM SYSTEM REPRESSOR MNGR-RELATED"/>
    <property type="match status" value="1"/>
</dbReference>
<dbReference type="PANTHER" id="PTHR44846:SF1">
    <property type="entry name" value="MANNOSYL-D-GLYCERATE TRANSPORT_METABOLISM SYSTEM REPRESSOR MNGR-RELATED"/>
    <property type="match status" value="1"/>
</dbReference>
<dbReference type="Gene3D" id="1.10.10.10">
    <property type="entry name" value="Winged helix-like DNA-binding domain superfamily/Winged helix DNA-binding domain"/>
    <property type="match status" value="1"/>
</dbReference>
<accession>A0A916SKH1</accession>
<evidence type="ECO:0000256" key="3">
    <source>
        <dbReference type="ARBA" id="ARBA00023163"/>
    </source>
</evidence>
<dbReference type="Gene3D" id="3.40.1410.10">
    <property type="entry name" value="Chorismate lyase-like"/>
    <property type="match status" value="1"/>
</dbReference>
<evidence type="ECO:0000256" key="1">
    <source>
        <dbReference type="ARBA" id="ARBA00023015"/>
    </source>
</evidence>
<dbReference type="GO" id="GO:0045892">
    <property type="term" value="P:negative regulation of DNA-templated transcription"/>
    <property type="evidence" value="ECO:0007669"/>
    <property type="project" value="TreeGrafter"/>
</dbReference>